<feature type="coiled-coil region" evidence="15">
    <location>
        <begin position="55"/>
        <end position="90"/>
    </location>
</feature>
<feature type="compositionally biased region" description="Basic residues" evidence="16">
    <location>
        <begin position="943"/>
        <end position="954"/>
    </location>
</feature>
<dbReference type="PANTHER" id="PTHR31633:SF1">
    <property type="entry name" value="H_ACA RIBONUCLEOPROTEIN COMPLEX NON-CORE SUBUNIT NAF1"/>
    <property type="match status" value="1"/>
</dbReference>
<keyword evidence="15" id="KW-0175">Coiled coil</keyword>
<keyword evidence="10 14" id="KW-1133">Transmembrane helix</keyword>
<evidence type="ECO:0000256" key="6">
    <source>
        <dbReference type="ARBA" id="ARBA00022552"/>
    </source>
</evidence>
<feature type="transmembrane region" description="Helical" evidence="14">
    <location>
        <begin position="154"/>
        <end position="176"/>
    </location>
</feature>
<dbReference type="GO" id="GO:0005634">
    <property type="term" value="C:nucleus"/>
    <property type="evidence" value="ECO:0007669"/>
    <property type="project" value="UniProtKB-SubCell"/>
</dbReference>
<dbReference type="GO" id="GO:0005886">
    <property type="term" value="C:plasma membrane"/>
    <property type="evidence" value="ECO:0007669"/>
    <property type="project" value="UniProtKB-SubCell"/>
</dbReference>
<dbReference type="InterPro" id="IPR009000">
    <property type="entry name" value="Transl_B-barrel_sf"/>
</dbReference>
<feature type="region of interest" description="Disordered" evidence="16">
    <location>
        <begin position="367"/>
        <end position="393"/>
    </location>
</feature>
<keyword evidence="6" id="KW-0698">rRNA processing</keyword>
<evidence type="ECO:0000256" key="5">
    <source>
        <dbReference type="ARBA" id="ARBA00022517"/>
    </source>
</evidence>
<feature type="transmembrane region" description="Helical" evidence="14">
    <location>
        <begin position="239"/>
        <end position="259"/>
    </location>
</feature>
<feature type="compositionally biased region" description="Acidic residues" evidence="16">
    <location>
        <begin position="444"/>
        <end position="455"/>
    </location>
</feature>
<dbReference type="GO" id="GO:0006364">
    <property type="term" value="P:rRNA processing"/>
    <property type="evidence" value="ECO:0007669"/>
    <property type="project" value="UniProtKB-KW"/>
</dbReference>
<dbReference type="AlphaFoldDB" id="A0A9E7FWA6"/>
<reference evidence="17" key="1">
    <citation type="submission" date="2022-05" db="EMBL/GenBank/DDBJ databases">
        <title>The Musa troglodytarum L. genome provides insights into the mechanism of non-climacteric behaviour and enrichment of carotenoids.</title>
        <authorList>
            <person name="Wang J."/>
        </authorList>
    </citation>
    <scope>NUCLEOTIDE SEQUENCE</scope>
    <source>
        <tissue evidence="17">Leaf</tissue>
    </source>
</reference>
<dbReference type="InterPro" id="IPR040309">
    <property type="entry name" value="Naf1"/>
</dbReference>
<comment type="similarity">
    <text evidence="3">Belongs to the NAF1 family.</text>
</comment>
<feature type="compositionally biased region" description="Basic and acidic residues" evidence="16">
    <location>
        <begin position="367"/>
        <end position="381"/>
    </location>
</feature>
<dbReference type="EMBL" id="CP097507">
    <property type="protein sequence ID" value="URE03105.1"/>
    <property type="molecule type" value="Genomic_DNA"/>
</dbReference>
<name>A0A9E7FWA6_9LILI</name>
<comment type="subcellular location">
    <subcellularLocation>
        <location evidence="14">Cell membrane</location>
        <topology evidence="14">Multi-pass membrane protein</topology>
    </subcellularLocation>
    <subcellularLocation>
        <location evidence="14">Cytoplasmic vesicle</location>
        <location evidence="14">Secretory vesicle membrane</location>
        <topology evidence="14">Multi-pass membrane protein</topology>
    </subcellularLocation>
    <subcellularLocation>
        <location evidence="2">Nucleus</location>
    </subcellularLocation>
</comment>
<feature type="transmembrane region" description="Helical" evidence="14">
    <location>
        <begin position="124"/>
        <end position="148"/>
    </location>
</feature>
<dbReference type="GO" id="GO:0005732">
    <property type="term" value="C:sno(s)RNA-containing ribonucleoprotein complex"/>
    <property type="evidence" value="ECO:0007669"/>
    <property type="project" value="InterPro"/>
</dbReference>
<keyword evidence="14" id="KW-1003">Cell membrane</keyword>
<evidence type="ECO:0000256" key="12">
    <source>
        <dbReference type="ARBA" id="ARBA00023242"/>
    </source>
</evidence>
<evidence type="ECO:0000256" key="10">
    <source>
        <dbReference type="ARBA" id="ARBA00022989"/>
    </source>
</evidence>
<proteinExistence type="inferred from homology"/>
<dbReference type="FunFam" id="2.40.10.230:FF:000002">
    <property type="entry name" value="H/ACA ribonucleoprotein complex non-core subunit NAF1"/>
    <property type="match status" value="1"/>
</dbReference>
<evidence type="ECO:0000256" key="14">
    <source>
        <dbReference type="RuleBase" id="RU363122"/>
    </source>
</evidence>
<feature type="region of interest" description="Disordered" evidence="16">
    <location>
        <begin position="426"/>
        <end position="505"/>
    </location>
</feature>
<dbReference type="PANTHER" id="PTHR31633">
    <property type="entry name" value="H/ACA RIBONUCLEOPROTEIN COMPLEX NON-CORE SUBUNIT NAF1"/>
    <property type="match status" value="1"/>
</dbReference>
<dbReference type="Pfam" id="PF04410">
    <property type="entry name" value="Gar1"/>
    <property type="match status" value="1"/>
</dbReference>
<gene>
    <name evidence="17" type="ORF">MUK42_22720</name>
</gene>
<dbReference type="InterPro" id="IPR038664">
    <property type="entry name" value="Gar1/Naf1_Cbf5-bd_sf"/>
</dbReference>
<keyword evidence="13 14" id="KW-0968">Cytoplasmic vesicle</keyword>
<dbReference type="GO" id="GO:0015031">
    <property type="term" value="P:protein transport"/>
    <property type="evidence" value="ECO:0007669"/>
    <property type="project" value="InterPro"/>
</dbReference>
<evidence type="ECO:0000313" key="18">
    <source>
        <dbReference type="Proteomes" id="UP001055439"/>
    </source>
</evidence>
<protein>
    <recommendedName>
        <fullName evidence="14">Secretory carrier-associated membrane protein</fullName>
        <shortName evidence="14">Secretory carrier membrane protein</shortName>
    </recommendedName>
</protein>
<comment type="similarity">
    <text evidence="4 14">Belongs to the SCAMP family.</text>
</comment>
<keyword evidence="9" id="KW-0694">RNA-binding</keyword>
<keyword evidence="14" id="KW-0813">Transport</keyword>
<dbReference type="OrthoDB" id="21550at2759"/>
<evidence type="ECO:0000256" key="2">
    <source>
        <dbReference type="ARBA" id="ARBA00004123"/>
    </source>
</evidence>
<feature type="transmembrane region" description="Helical" evidence="14">
    <location>
        <begin position="188"/>
        <end position="210"/>
    </location>
</feature>
<feature type="compositionally biased region" description="Basic and acidic residues" evidence="16">
    <location>
        <begin position="1"/>
        <end position="16"/>
    </location>
</feature>
<evidence type="ECO:0000256" key="16">
    <source>
        <dbReference type="SAM" id="MobiDB-lite"/>
    </source>
</evidence>
<keyword evidence="5" id="KW-0690">Ribosome biogenesis</keyword>
<dbReference type="GO" id="GO:0000493">
    <property type="term" value="P:box H/ACA snoRNP assembly"/>
    <property type="evidence" value="ECO:0007669"/>
    <property type="project" value="InterPro"/>
</dbReference>
<comment type="function">
    <text evidence="1 14">Probably involved in membrane trafficking.</text>
</comment>
<accession>A0A9E7FWA6</accession>
<organism evidence="17 18">
    <name type="scientific">Musa troglodytarum</name>
    <name type="common">fe'i banana</name>
    <dbReference type="NCBI Taxonomy" id="320322"/>
    <lineage>
        <taxon>Eukaryota</taxon>
        <taxon>Viridiplantae</taxon>
        <taxon>Streptophyta</taxon>
        <taxon>Embryophyta</taxon>
        <taxon>Tracheophyta</taxon>
        <taxon>Spermatophyta</taxon>
        <taxon>Magnoliopsida</taxon>
        <taxon>Liliopsida</taxon>
        <taxon>Zingiberales</taxon>
        <taxon>Musaceae</taxon>
        <taxon>Musa</taxon>
    </lineage>
</organism>
<evidence type="ECO:0000256" key="8">
    <source>
        <dbReference type="ARBA" id="ARBA00022692"/>
    </source>
</evidence>
<evidence type="ECO:0000256" key="1">
    <source>
        <dbReference type="ARBA" id="ARBA00004003"/>
    </source>
</evidence>
<feature type="region of interest" description="Disordered" evidence="16">
    <location>
        <begin position="1"/>
        <end position="28"/>
    </location>
</feature>
<evidence type="ECO:0000256" key="15">
    <source>
        <dbReference type="SAM" id="Coils"/>
    </source>
</evidence>
<dbReference type="InterPro" id="IPR007504">
    <property type="entry name" value="H/ACA_rnp_Gar1/Naf1"/>
</dbReference>
<evidence type="ECO:0000256" key="7">
    <source>
        <dbReference type="ARBA" id="ARBA00022553"/>
    </source>
</evidence>
<dbReference type="GO" id="GO:0030658">
    <property type="term" value="C:transport vesicle membrane"/>
    <property type="evidence" value="ECO:0007669"/>
    <property type="project" value="UniProtKB-SubCell"/>
</dbReference>
<evidence type="ECO:0000256" key="3">
    <source>
        <dbReference type="ARBA" id="ARBA00009801"/>
    </source>
</evidence>
<feature type="region of interest" description="Disordered" evidence="16">
    <location>
        <begin position="928"/>
        <end position="954"/>
    </location>
</feature>
<dbReference type="InterPro" id="IPR007273">
    <property type="entry name" value="SCAMP"/>
</dbReference>
<dbReference type="Gene3D" id="2.40.10.230">
    <property type="entry name" value="Probable tRNA pseudouridine synthase domain"/>
    <property type="match status" value="1"/>
</dbReference>
<keyword evidence="11 14" id="KW-0472">Membrane</keyword>
<evidence type="ECO:0000256" key="4">
    <source>
        <dbReference type="ARBA" id="ARBA00010482"/>
    </source>
</evidence>
<evidence type="ECO:0000256" key="11">
    <source>
        <dbReference type="ARBA" id="ARBA00023136"/>
    </source>
</evidence>
<dbReference type="Proteomes" id="UP001055439">
    <property type="component" value="Chromosome 5"/>
</dbReference>
<keyword evidence="18" id="KW-1185">Reference proteome</keyword>
<evidence type="ECO:0000256" key="13">
    <source>
        <dbReference type="ARBA" id="ARBA00023329"/>
    </source>
</evidence>
<keyword evidence="8 14" id="KW-0812">Transmembrane</keyword>
<dbReference type="GO" id="GO:0003723">
    <property type="term" value="F:RNA binding"/>
    <property type="evidence" value="ECO:0007669"/>
    <property type="project" value="UniProtKB-KW"/>
</dbReference>
<dbReference type="GO" id="GO:0001522">
    <property type="term" value="P:pseudouridine synthesis"/>
    <property type="evidence" value="ECO:0007669"/>
    <property type="project" value="InterPro"/>
</dbReference>
<sequence>MAGRRYEANPFDEEHVNPFSQQPGRVSPNLALSVHPPHQAGFYGDRGPTIDVPPVTAKDVKRKEAELEIREAELKKREQALRQREEAAARAGIVSEDRNWPPCCPIIHHDIANEIPIQLQRLQYIAFASLLGLTLCLSWNVISTLAAWIEGEGIKIWFLAVIYLITGVPGAYLLWYHPLYRAMRTDSALSFGWFFIFYLLHIAFCVYSAVAPPFPFKGKSLTGILAAVDVIGDDVVVGIFYFIGFGFFCMEALIGLWVIQHDRHDLAIWGICGLYKPQLHNDVKYTCTSEEVEKLRRGATLNMVRPGESLQGWRLKNSISRDKTPGSPMEEPSRNPSSPQDGRAYGPPSQSLIPNSSIEALAEASIREPDGSELKRAKGDEPISFSPTSDAFMSGSFELGCPVDCKMEKVSLIGCSDDLMSDPCAPLADGEGGRKEFGDGVTNGDDESGETETDDSERVESSSEESDSSSSSSTSSEEEEEDNGNSDGDGGQGPEEVPAGSDAEEQVVRGPIKSKNELEVLPSVPQVEITLKPHHQTIPMGVISSVLGNRVIVEGSVNHNPLNEGSILWITETRTLLGIIDEIFGPVKKPYYVVRYNSENDVPTGITDGTAVSFVIEFANYVLDKNIRNKGYDASGENDEEITNEVEFSDDEKEVEYRRSMRQAKRGPDDRKHVKLKNDTRKKKTNFKGAGVQKGMVSPIPDYLEAPKQPFPGVRGPFLAPSGACKSDFGKSSSLQSAYTCENASPMLPTIARADTFVVTSPSHQLTQQPNPSLGHGVSCLQQPNAFLAGGMPVPFQQHQNALWPLATPTQQQMNAIVTHGMSLQRQQVAAMAGFQMNCLPSQQLGAGAYLCQHQIPGFSDNSNRMPSQQQIFPMLGIPWIGGSLNSSTGLMPPVPVPQAGQASLVRTEQGVSDQLFPATDQGGMLFNPGSSSIRGRMPLQRGGRHSFRQRMQR</sequence>
<keyword evidence="7" id="KW-0597">Phosphoprotein</keyword>
<dbReference type="Pfam" id="PF04144">
    <property type="entry name" value="SCAMP"/>
    <property type="match status" value="1"/>
</dbReference>
<keyword evidence="12" id="KW-0539">Nucleus</keyword>
<evidence type="ECO:0000313" key="17">
    <source>
        <dbReference type="EMBL" id="URE03105.1"/>
    </source>
</evidence>
<evidence type="ECO:0000256" key="9">
    <source>
        <dbReference type="ARBA" id="ARBA00022884"/>
    </source>
</evidence>
<feature type="region of interest" description="Disordered" evidence="16">
    <location>
        <begin position="315"/>
        <end position="353"/>
    </location>
</feature>
<dbReference type="SUPFAM" id="SSF50447">
    <property type="entry name" value="Translation proteins"/>
    <property type="match status" value="1"/>
</dbReference>